<proteinExistence type="predicted"/>
<comment type="caution">
    <text evidence="1">The sequence shown here is derived from an EMBL/GenBank/DDBJ whole genome shotgun (WGS) entry which is preliminary data.</text>
</comment>
<dbReference type="PANTHER" id="PTHR34352">
    <property type="entry name" value="PROTEIN YHFA"/>
    <property type="match status" value="1"/>
</dbReference>
<accession>A0A2M9XYA3</accession>
<evidence type="ECO:0000313" key="2">
    <source>
        <dbReference type="Proteomes" id="UP000297891"/>
    </source>
</evidence>
<sequence length="138" mass="15648">MNIKLNRIESPYVLEAQNESGNSIRIDASPEIGGKNSGPRPMELLIMGLAGCSSIDVLMILAKHRIEVKDYSVEVDADREKVEEANLFKNIHMKFKIQGDFKEEQVRRAIDLSLEKYCSVAKTLEKTAKITYEFELIT</sequence>
<dbReference type="AlphaFoldDB" id="A0A2M9XYA3"/>
<dbReference type="Proteomes" id="UP000297891">
    <property type="component" value="Unassembled WGS sequence"/>
</dbReference>
<dbReference type="PANTHER" id="PTHR34352:SF1">
    <property type="entry name" value="PROTEIN YHFA"/>
    <property type="match status" value="1"/>
</dbReference>
<evidence type="ECO:0000313" key="1">
    <source>
        <dbReference type="EMBL" id="TGK92972.1"/>
    </source>
</evidence>
<gene>
    <name evidence="1" type="ORF">EHQ30_12115</name>
</gene>
<dbReference type="EMBL" id="RQFP01000008">
    <property type="protein sequence ID" value="TGK92972.1"/>
    <property type="molecule type" value="Genomic_DNA"/>
</dbReference>
<dbReference type="RefSeq" id="WP_100791982.1">
    <property type="nucleotide sequence ID" value="NZ_NPDQ01000008.1"/>
</dbReference>
<dbReference type="OrthoDB" id="9804010at2"/>
<dbReference type="Pfam" id="PF02566">
    <property type="entry name" value="OsmC"/>
    <property type="match status" value="1"/>
</dbReference>
<dbReference type="SUPFAM" id="SSF82784">
    <property type="entry name" value="OsmC-like"/>
    <property type="match status" value="1"/>
</dbReference>
<dbReference type="InterPro" id="IPR036102">
    <property type="entry name" value="OsmC/Ohrsf"/>
</dbReference>
<keyword evidence="2" id="KW-1185">Reference proteome</keyword>
<dbReference type="InterPro" id="IPR003718">
    <property type="entry name" value="OsmC/Ohr_fam"/>
</dbReference>
<protein>
    <submittedName>
        <fullName evidence="1">OsmC family peroxiredoxin</fullName>
    </submittedName>
</protein>
<reference evidence="1" key="1">
    <citation type="journal article" date="2019" name="PLoS Negl. Trop. Dis.">
        <title>Revisiting the worldwide diversity of Leptospira species in the environment.</title>
        <authorList>
            <person name="Vincent A.T."/>
            <person name="Schiettekatte O."/>
            <person name="Bourhy P."/>
            <person name="Veyrier F.J."/>
            <person name="Picardeau M."/>
        </authorList>
    </citation>
    <scope>NUCLEOTIDE SEQUENCE [LARGE SCALE GENOMIC DNA]</scope>
    <source>
        <strain evidence="1">201800277</strain>
    </source>
</reference>
<dbReference type="InterPro" id="IPR015946">
    <property type="entry name" value="KH_dom-like_a/b"/>
</dbReference>
<name>A0A2M9XYA3_9LEPT</name>
<dbReference type="Gene3D" id="3.30.300.20">
    <property type="match status" value="1"/>
</dbReference>
<organism evidence="1 2">
    <name type="scientific">Leptospira brenneri</name>
    <dbReference type="NCBI Taxonomy" id="2023182"/>
    <lineage>
        <taxon>Bacteria</taxon>
        <taxon>Pseudomonadati</taxon>
        <taxon>Spirochaetota</taxon>
        <taxon>Spirochaetia</taxon>
        <taxon>Leptospirales</taxon>
        <taxon>Leptospiraceae</taxon>
        <taxon>Leptospira</taxon>
    </lineage>
</organism>